<dbReference type="Gene3D" id="3.40.50.11350">
    <property type="match status" value="1"/>
</dbReference>
<keyword evidence="3" id="KW-1185">Reference proteome</keyword>
<dbReference type="Proteomes" id="UP000239649">
    <property type="component" value="Unassembled WGS sequence"/>
</dbReference>
<evidence type="ECO:0000313" key="2">
    <source>
        <dbReference type="EMBL" id="PSC70527.1"/>
    </source>
</evidence>
<dbReference type="AlphaFoldDB" id="A0A2P6V8W5"/>
<name>A0A2P6V8W5_9CHLO</name>
<evidence type="ECO:0000313" key="3">
    <source>
        <dbReference type="Proteomes" id="UP000239649"/>
    </source>
</evidence>
<dbReference type="EMBL" id="LHPF02000019">
    <property type="protein sequence ID" value="PSC70527.1"/>
    <property type="molecule type" value="Genomic_DNA"/>
</dbReference>
<comment type="caution">
    <text evidence="2">The sequence shown here is derived from an EMBL/GenBank/DDBJ whole genome shotgun (WGS) entry which is preliminary data.</text>
</comment>
<dbReference type="OrthoDB" id="20368at2759"/>
<reference evidence="2 3" key="1">
    <citation type="journal article" date="2018" name="Plant J.">
        <title>Genome sequences of Chlorella sorokiniana UTEX 1602 and Micractinium conductrix SAG 241.80: implications to maltose excretion by a green alga.</title>
        <authorList>
            <person name="Arriola M.B."/>
            <person name="Velmurugan N."/>
            <person name="Zhang Y."/>
            <person name="Plunkett M.H."/>
            <person name="Hondzo H."/>
            <person name="Barney B.M."/>
        </authorList>
    </citation>
    <scope>NUCLEOTIDE SEQUENCE [LARGE SCALE GENOMIC DNA]</scope>
    <source>
        <strain evidence="2 3">SAG 241.80</strain>
    </source>
</reference>
<feature type="region of interest" description="Disordered" evidence="1">
    <location>
        <begin position="36"/>
        <end position="74"/>
    </location>
</feature>
<accession>A0A2P6V8W5</accession>
<proteinExistence type="predicted"/>
<protein>
    <submittedName>
        <fullName evidence="2">Alternative oxidase</fullName>
    </submittedName>
</protein>
<evidence type="ECO:0000256" key="1">
    <source>
        <dbReference type="SAM" id="MobiDB-lite"/>
    </source>
</evidence>
<gene>
    <name evidence="2" type="ORF">C2E20_6061</name>
</gene>
<dbReference type="CDD" id="cd11296">
    <property type="entry name" value="O-FucT_like"/>
    <property type="match status" value="1"/>
</dbReference>
<organism evidence="2 3">
    <name type="scientific">Micractinium conductrix</name>
    <dbReference type="NCBI Taxonomy" id="554055"/>
    <lineage>
        <taxon>Eukaryota</taxon>
        <taxon>Viridiplantae</taxon>
        <taxon>Chlorophyta</taxon>
        <taxon>core chlorophytes</taxon>
        <taxon>Trebouxiophyceae</taxon>
        <taxon>Chlorellales</taxon>
        <taxon>Chlorellaceae</taxon>
        <taxon>Chlorella clade</taxon>
        <taxon>Micractinium</taxon>
    </lineage>
</organism>
<sequence length="493" mass="54071">MGRKGARSVLLAVAALAALSVLTVSLTSYSRAGARATPLRQNTTAARAGGNPAGGPDGGQAEESRARVLAASSPPSPSFHWRSYFENYPELLQPPEALEYNEQAAWQHYNHTGRAQHRVASPLRLRFRYTGANASPGLTNQLLAHLSAFMIAQAAGAEVVVAPFVSRRAFTEPAEWLWQPAESVLDINSMAEYWRPRGLVIHRTPELSAAQRADYPKLLERNDPASALYGDQGCATAVLPPVEPQLQTVAQRARRAAVFVAETQLKANGTVPGCVNLDTGHIFFRVPVVTDQALALSLFRGFFYNRTVVDLAAAVKQQVGSGFHAAHLRIEQDANGWNQWGGGATGALLEYIKVMAGSAFTNTTTVYVASGLLYNGPSLEFDQVVETLRNASVAGRVVYKEQLLDRAVLQGLHSEQQALIDLLVMAGARAFVGHPFSTMSVTVEQLRISAGFLPETNAYIYIWEKEHDDNNARFVRFVRFAHEYRPRVRHRRR</sequence>